<reference evidence="9 10" key="1">
    <citation type="submission" date="2014-04" db="EMBL/GenBank/DDBJ databases">
        <authorList>
            <consortium name="DOE Joint Genome Institute"/>
            <person name="Kuo A."/>
            <person name="Martino E."/>
            <person name="Perotto S."/>
            <person name="Kohler A."/>
            <person name="Nagy L.G."/>
            <person name="Floudas D."/>
            <person name="Copeland A."/>
            <person name="Barry K.W."/>
            <person name="Cichocki N."/>
            <person name="Veneault-Fourrey C."/>
            <person name="LaButti K."/>
            <person name="Lindquist E.A."/>
            <person name="Lipzen A."/>
            <person name="Lundell T."/>
            <person name="Morin E."/>
            <person name="Murat C."/>
            <person name="Sun H."/>
            <person name="Tunlid A."/>
            <person name="Henrissat B."/>
            <person name="Grigoriev I.V."/>
            <person name="Hibbett D.S."/>
            <person name="Martin F."/>
            <person name="Nordberg H.P."/>
            <person name="Cantor M.N."/>
            <person name="Hua S.X."/>
        </authorList>
    </citation>
    <scope>NUCLEOTIDE SEQUENCE [LARGE SCALE GENOMIC DNA]</scope>
    <source>
        <strain evidence="9 10">Zn</strain>
    </source>
</reference>
<evidence type="ECO:0000256" key="4">
    <source>
        <dbReference type="ARBA" id="ARBA00022448"/>
    </source>
</evidence>
<dbReference type="Proteomes" id="UP000054321">
    <property type="component" value="Unassembled WGS sequence"/>
</dbReference>
<dbReference type="GO" id="GO:0005783">
    <property type="term" value="C:endoplasmic reticulum"/>
    <property type="evidence" value="ECO:0007669"/>
    <property type="project" value="InterPro"/>
</dbReference>
<dbReference type="GO" id="GO:0015031">
    <property type="term" value="P:protein transport"/>
    <property type="evidence" value="ECO:0007669"/>
    <property type="project" value="UniProtKB-KW"/>
</dbReference>
<comment type="similarity">
    <text evidence="1">Belongs to the SIL1 family.</text>
</comment>
<dbReference type="InterPro" id="IPR011989">
    <property type="entry name" value="ARM-like"/>
</dbReference>
<evidence type="ECO:0000256" key="6">
    <source>
        <dbReference type="ARBA" id="ARBA00022824"/>
    </source>
</evidence>
<dbReference type="GO" id="GO:0000774">
    <property type="term" value="F:adenyl-nucleotide exchange factor activity"/>
    <property type="evidence" value="ECO:0007669"/>
    <property type="project" value="InterPro"/>
</dbReference>
<proteinExistence type="inferred from homology"/>
<dbReference type="HOGENOM" id="CLU_034955_1_0_1"/>
<keyword evidence="6" id="KW-0256">Endoplasmic reticulum</keyword>
<evidence type="ECO:0000256" key="2">
    <source>
        <dbReference type="ARBA" id="ARBA00011799"/>
    </source>
</evidence>
<dbReference type="InterPro" id="IPR031884">
    <property type="entry name" value="Sil1_fungi"/>
</dbReference>
<keyword evidence="5" id="KW-0732">Signal</keyword>
<keyword evidence="4" id="KW-0813">Transport</keyword>
<dbReference type="STRING" id="913774.A0A0C3H5J0"/>
<keyword evidence="10" id="KW-1185">Reference proteome</keyword>
<comment type="subunit">
    <text evidence="2">Interacts with KAR2.</text>
</comment>
<dbReference type="AlphaFoldDB" id="A0A0C3H5J0"/>
<evidence type="ECO:0000256" key="3">
    <source>
        <dbReference type="ARBA" id="ARBA00015352"/>
    </source>
</evidence>
<dbReference type="OrthoDB" id="448649at2759"/>
<evidence type="ECO:0000256" key="1">
    <source>
        <dbReference type="ARBA" id="ARBA00010588"/>
    </source>
</evidence>
<dbReference type="EMBL" id="KN832881">
    <property type="protein sequence ID" value="KIM97701.1"/>
    <property type="molecule type" value="Genomic_DNA"/>
</dbReference>
<evidence type="ECO:0000256" key="5">
    <source>
        <dbReference type="ARBA" id="ARBA00022729"/>
    </source>
</evidence>
<dbReference type="Gene3D" id="1.25.10.10">
    <property type="entry name" value="Leucine-rich Repeat Variant"/>
    <property type="match status" value="1"/>
</dbReference>
<reference evidence="10" key="2">
    <citation type="submission" date="2015-01" db="EMBL/GenBank/DDBJ databases">
        <title>Evolutionary Origins and Diversification of the Mycorrhizal Mutualists.</title>
        <authorList>
            <consortium name="DOE Joint Genome Institute"/>
            <consortium name="Mycorrhizal Genomics Consortium"/>
            <person name="Kohler A."/>
            <person name="Kuo A."/>
            <person name="Nagy L.G."/>
            <person name="Floudas D."/>
            <person name="Copeland A."/>
            <person name="Barry K.W."/>
            <person name="Cichocki N."/>
            <person name="Veneault-Fourrey C."/>
            <person name="LaButti K."/>
            <person name="Lindquist E.A."/>
            <person name="Lipzen A."/>
            <person name="Lundell T."/>
            <person name="Morin E."/>
            <person name="Murat C."/>
            <person name="Riley R."/>
            <person name="Ohm R."/>
            <person name="Sun H."/>
            <person name="Tunlid A."/>
            <person name="Henrissat B."/>
            <person name="Grigoriev I.V."/>
            <person name="Hibbett D.S."/>
            <person name="Martin F."/>
        </authorList>
    </citation>
    <scope>NUCLEOTIDE SEQUENCE [LARGE SCALE GENOMIC DNA]</scope>
    <source>
        <strain evidence="10">Zn</strain>
    </source>
</reference>
<organism evidence="9 10">
    <name type="scientific">Oidiodendron maius (strain Zn)</name>
    <dbReference type="NCBI Taxonomy" id="913774"/>
    <lineage>
        <taxon>Eukaryota</taxon>
        <taxon>Fungi</taxon>
        <taxon>Dikarya</taxon>
        <taxon>Ascomycota</taxon>
        <taxon>Pezizomycotina</taxon>
        <taxon>Leotiomycetes</taxon>
        <taxon>Leotiomycetes incertae sedis</taxon>
        <taxon>Myxotrichaceae</taxon>
        <taxon>Oidiodendron</taxon>
    </lineage>
</organism>
<feature type="non-terminal residue" evidence="9">
    <location>
        <position position="1"/>
    </location>
</feature>
<dbReference type="Pfam" id="PF16782">
    <property type="entry name" value="SIL1"/>
    <property type="match status" value="1"/>
</dbReference>
<sequence>SPSADTELICPTEYAGDCYPRIFHPTEEFQLIKEGQDLPPGLHIRLNIYTGEKEARLNIPMDGEDNLSLEGVPVEQAMVIVDQPELENQEPIQPSIPPNAPPYDAAGKIQPPPPNSGDAVTFNAAKVTINTDGQNFDNSLDDLSELAHDIYYGVEIARDRLTVEKLLCLALGSGSEKFPATENIRDHKAASILASAIQNNPTALEEVTKMGKLVTFPSCGSGAGDDMAIGPKSFVGILRHRLESEKEPLALRAKVTLMSSLMKEPGIRDNFMQEGVMDLLLAMWVKDGEQWDAVRIKVAQLVMDNFLDENMGAELGLWPKKPVSQSKICESKDRMLEDGCWEYHVEGFLKSSPAASWAKD</sequence>
<evidence type="ECO:0000313" key="9">
    <source>
        <dbReference type="EMBL" id="KIM97701.1"/>
    </source>
</evidence>
<name>A0A0C3H5J0_OIDMZ</name>
<keyword evidence="8" id="KW-0811">Translocation</keyword>
<dbReference type="InParanoid" id="A0A0C3H5J0"/>
<keyword evidence="7" id="KW-0653">Protein transport</keyword>
<evidence type="ECO:0000256" key="7">
    <source>
        <dbReference type="ARBA" id="ARBA00022927"/>
    </source>
</evidence>
<protein>
    <recommendedName>
        <fullName evidence="3">Nucleotide exchange factor SIL1</fullName>
    </recommendedName>
</protein>
<gene>
    <name evidence="9" type="ORF">OIDMADRAFT_70841</name>
</gene>
<feature type="non-terminal residue" evidence="9">
    <location>
        <position position="360"/>
    </location>
</feature>
<evidence type="ECO:0000256" key="8">
    <source>
        <dbReference type="ARBA" id="ARBA00023010"/>
    </source>
</evidence>
<evidence type="ECO:0000313" key="10">
    <source>
        <dbReference type="Proteomes" id="UP000054321"/>
    </source>
</evidence>
<accession>A0A0C3H5J0</accession>